<dbReference type="EMBL" id="CAJNOC010000383">
    <property type="protein sequence ID" value="CAF0753523.1"/>
    <property type="molecule type" value="Genomic_DNA"/>
</dbReference>
<protein>
    <submittedName>
        <fullName evidence="2">Uncharacterized protein</fullName>
    </submittedName>
</protein>
<sequence length="93" mass="11009">MELAFQEIKNFKLDKDSEVNDDVEVTFLRLEFSKLLIEIERKNNRKLDSSSSSREEKQIPSLENQLKDEEEENANNFDTNDFQIEEDVAKTHE</sequence>
<reference evidence="2" key="1">
    <citation type="submission" date="2021-02" db="EMBL/GenBank/DDBJ databases">
        <authorList>
            <person name="Nowell W R."/>
        </authorList>
    </citation>
    <scope>NUCLEOTIDE SEQUENCE</scope>
    <source>
        <strain evidence="2">Ploen Becks lab</strain>
    </source>
</reference>
<feature type="region of interest" description="Disordered" evidence="1">
    <location>
        <begin position="44"/>
        <end position="93"/>
    </location>
</feature>
<feature type="compositionally biased region" description="Basic and acidic residues" evidence="1">
    <location>
        <begin position="44"/>
        <end position="58"/>
    </location>
</feature>
<dbReference type="AlphaFoldDB" id="A0A813PMY3"/>
<accession>A0A813PMY3</accession>
<dbReference type="Proteomes" id="UP000663879">
    <property type="component" value="Unassembled WGS sequence"/>
</dbReference>
<name>A0A813PMY3_9BILA</name>
<comment type="caution">
    <text evidence="2">The sequence shown here is derived from an EMBL/GenBank/DDBJ whole genome shotgun (WGS) entry which is preliminary data.</text>
</comment>
<organism evidence="2 3">
    <name type="scientific">Brachionus calyciflorus</name>
    <dbReference type="NCBI Taxonomy" id="104777"/>
    <lineage>
        <taxon>Eukaryota</taxon>
        <taxon>Metazoa</taxon>
        <taxon>Spiralia</taxon>
        <taxon>Gnathifera</taxon>
        <taxon>Rotifera</taxon>
        <taxon>Eurotatoria</taxon>
        <taxon>Monogononta</taxon>
        <taxon>Pseudotrocha</taxon>
        <taxon>Ploima</taxon>
        <taxon>Brachionidae</taxon>
        <taxon>Brachionus</taxon>
    </lineage>
</organism>
<evidence type="ECO:0000256" key="1">
    <source>
        <dbReference type="SAM" id="MobiDB-lite"/>
    </source>
</evidence>
<proteinExistence type="predicted"/>
<evidence type="ECO:0000313" key="3">
    <source>
        <dbReference type="Proteomes" id="UP000663879"/>
    </source>
</evidence>
<evidence type="ECO:0000313" key="2">
    <source>
        <dbReference type="EMBL" id="CAF0753523.1"/>
    </source>
</evidence>
<gene>
    <name evidence="2" type="ORF">OXX778_LOCUS4045</name>
</gene>
<keyword evidence="3" id="KW-1185">Reference proteome</keyword>